<dbReference type="EMBL" id="JANPWZ010000005">
    <property type="protein sequence ID" value="KAJ3580450.1"/>
    <property type="molecule type" value="Genomic_DNA"/>
</dbReference>
<evidence type="ECO:0000313" key="2">
    <source>
        <dbReference type="EMBL" id="KAJ3580450.1"/>
    </source>
</evidence>
<evidence type="ECO:0000313" key="3">
    <source>
        <dbReference type="Proteomes" id="UP001148614"/>
    </source>
</evidence>
<feature type="compositionally biased region" description="Basic residues" evidence="1">
    <location>
        <begin position="413"/>
        <end position="422"/>
    </location>
</feature>
<keyword evidence="3" id="KW-1185">Reference proteome</keyword>
<organism evidence="2 3">
    <name type="scientific">Xylaria arbuscula</name>
    <dbReference type="NCBI Taxonomy" id="114810"/>
    <lineage>
        <taxon>Eukaryota</taxon>
        <taxon>Fungi</taxon>
        <taxon>Dikarya</taxon>
        <taxon>Ascomycota</taxon>
        <taxon>Pezizomycotina</taxon>
        <taxon>Sordariomycetes</taxon>
        <taxon>Xylariomycetidae</taxon>
        <taxon>Xylariales</taxon>
        <taxon>Xylariaceae</taxon>
        <taxon>Xylaria</taxon>
    </lineage>
</organism>
<comment type="caution">
    <text evidence="2">The sequence shown here is derived from an EMBL/GenBank/DDBJ whole genome shotgun (WGS) entry which is preliminary data.</text>
</comment>
<protein>
    <submittedName>
        <fullName evidence="2">Uncharacterized protein</fullName>
    </submittedName>
</protein>
<name>A0A9W8TS52_9PEZI</name>
<gene>
    <name evidence="2" type="ORF">NPX13_g108</name>
</gene>
<feature type="region of interest" description="Disordered" evidence="1">
    <location>
        <begin position="366"/>
        <end position="450"/>
    </location>
</feature>
<feature type="compositionally biased region" description="Basic and acidic residues" evidence="1">
    <location>
        <begin position="375"/>
        <end position="397"/>
    </location>
</feature>
<sequence length="450" mass="51768">MERAWESTEECESYSHILRGHEAIPSACHARLQHQRPWHSKIVLPAEPNQEQGQNVSGLLESYDLDCLIVLVRYLISQGLTVSSLDNALLTCAMHDFGYVSQANYRVKGMLVSKLFPDHIEDIQFLQSQLTFENLLNHPAVKHLIQGSVLFALRDIRLLISDPSNPTGVETIEVCKFEDLMDGNEVRWDGTMPIGQTVAEQAYNLDRRAKNGTKYARRYCALPDFIRVTFTPREDHPRRFEDVQQFQLNAQIMQDDGPMTKEVTSDVRYDLSVVIKLDPREASQNLAEIRVYHANGKMVRPAFESRLDRRAIAGQKLKPDTKWMVGDPSLKFMMFYTKWDPPEDVPEEDLMTHLSLAEYRSPSPVLAYHLPFPDSPERRRPQEKDSRRAEGRGRSASDDDDGGISSESDKMIHGSRNHKRRTRDTIEDSDEEHEKDTRRTSSWGDPRWMS</sequence>
<dbReference type="VEuPathDB" id="FungiDB:F4678DRAFT_465041"/>
<proteinExistence type="predicted"/>
<reference evidence="2" key="1">
    <citation type="submission" date="2022-07" db="EMBL/GenBank/DDBJ databases">
        <title>Genome Sequence of Xylaria arbuscula.</title>
        <authorList>
            <person name="Buettner E."/>
        </authorList>
    </citation>
    <scope>NUCLEOTIDE SEQUENCE</scope>
    <source>
        <strain evidence="2">VT107</strain>
    </source>
</reference>
<accession>A0A9W8TS52</accession>
<dbReference type="Proteomes" id="UP001148614">
    <property type="component" value="Unassembled WGS sequence"/>
</dbReference>
<dbReference type="AlphaFoldDB" id="A0A9W8TS52"/>
<evidence type="ECO:0000256" key="1">
    <source>
        <dbReference type="SAM" id="MobiDB-lite"/>
    </source>
</evidence>